<proteinExistence type="predicted"/>
<accession>A0A1Y1UQN9</accession>
<feature type="chain" id="PRO_5012553390" description="LysM domain-containing protein" evidence="3">
    <location>
        <begin position="20"/>
        <end position="801"/>
    </location>
</feature>
<feature type="region of interest" description="Disordered" evidence="1">
    <location>
        <begin position="147"/>
        <end position="262"/>
    </location>
</feature>
<feature type="transmembrane region" description="Helical" evidence="2">
    <location>
        <begin position="774"/>
        <end position="797"/>
    </location>
</feature>
<dbReference type="OrthoDB" id="10663976at2759"/>
<keyword evidence="3" id="KW-0732">Signal</keyword>
<keyword evidence="2" id="KW-0472">Membrane</keyword>
<dbReference type="Proteomes" id="UP000193719">
    <property type="component" value="Unassembled WGS sequence"/>
</dbReference>
<evidence type="ECO:0000256" key="1">
    <source>
        <dbReference type="SAM" id="MobiDB-lite"/>
    </source>
</evidence>
<name>A0A1Y1UQN9_9FUNG</name>
<evidence type="ECO:0008006" key="6">
    <source>
        <dbReference type="Google" id="ProtNLM"/>
    </source>
</evidence>
<keyword evidence="2" id="KW-1133">Transmembrane helix</keyword>
<keyword evidence="2" id="KW-0812">Transmembrane</keyword>
<reference evidence="4 5" key="2">
    <citation type="submission" date="2016-08" db="EMBL/GenBank/DDBJ databases">
        <title>Pervasive Adenine N6-methylation of Active Genes in Fungi.</title>
        <authorList>
            <consortium name="DOE Joint Genome Institute"/>
            <person name="Mondo S.J."/>
            <person name="Dannebaum R.O."/>
            <person name="Kuo R.C."/>
            <person name="Labutti K."/>
            <person name="Haridas S."/>
            <person name="Kuo A."/>
            <person name="Salamov A."/>
            <person name="Ahrendt S.R."/>
            <person name="Lipzen A."/>
            <person name="Sullivan W."/>
            <person name="Andreopoulos W.B."/>
            <person name="Clum A."/>
            <person name="Lindquist E."/>
            <person name="Daum C."/>
            <person name="Ramamoorthy G.K."/>
            <person name="Gryganskyi A."/>
            <person name="Culley D."/>
            <person name="Magnuson J.K."/>
            <person name="James T.Y."/>
            <person name="O'Malley M.A."/>
            <person name="Stajich J.E."/>
            <person name="Spatafora J.W."/>
            <person name="Visel A."/>
            <person name="Grigoriev I.V."/>
        </authorList>
    </citation>
    <scope>NUCLEOTIDE SEQUENCE [LARGE SCALE GENOMIC DNA]</scope>
    <source>
        <strain evidence="5">finn</strain>
    </source>
</reference>
<organism evidence="4 5">
    <name type="scientific">Piromyces finnis</name>
    <dbReference type="NCBI Taxonomy" id="1754191"/>
    <lineage>
        <taxon>Eukaryota</taxon>
        <taxon>Fungi</taxon>
        <taxon>Fungi incertae sedis</taxon>
        <taxon>Chytridiomycota</taxon>
        <taxon>Chytridiomycota incertae sedis</taxon>
        <taxon>Neocallimastigomycetes</taxon>
        <taxon>Neocallimastigales</taxon>
        <taxon>Neocallimastigaceae</taxon>
        <taxon>Piromyces</taxon>
    </lineage>
</organism>
<protein>
    <recommendedName>
        <fullName evidence="6">LysM domain-containing protein</fullName>
    </recommendedName>
</protein>
<feature type="region of interest" description="Disordered" evidence="1">
    <location>
        <begin position="446"/>
        <end position="501"/>
    </location>
</feature>
<dbReference type="AlphaFoldDB" id="A0A1Y1UQN9"/>
<evidence type="ECO:0000313" key="5">
    <source>
        <dbReference type="Proteomes" id="UP000193719"/>
    </source>
</evidence>
<evidence type="ECO:0000256" key="2">
    <source>
        <dbReference type="SAM" id="Phobius"/>
    </source>
</evidence>
<sequence>MFVKSIILITYLFIYCISALPAYIDNINQNVNNVVRIANLKDLKNDLKEFKDKEYFNKKNKNVYSLFENFSKIEKRALKVSTMAQMYGAPKDIVDKIKAVEKEYEDQGKTLTLSDAFEIAEKAGLPESTLNKLKLLAGFGGGNVFIPPSTSNPIPTPNKTTTTTTHHTTTTTQHATTKTHHSTTTTHHSTTTTHHSTTTTHHSTTTTHHSTTTTHHSTTTTHHSTTTTHHSTTTTHHTTTTTHHTTTIPKTTTTTKSVQTHGPSVSEIAEANGAPASIVQKIKQVESLYALQGKTLTLDEVIRLSKIYGIPDDVIEMIKNVNTNIQTKTKTSTVSATTQNIPVITVTSNNVTTKKSTTSSHPQIITKTVSTHKSEPTKLPNQQSFADLAEANGAPAFLVEKARQLEKEYAAQGKTLTLDEVIRLARSYGATEDMIQQIKDIINNANGNNNGNNGNSNDNIKPLPTPAENNNKPNQPTQKPISNDAGIKNNNSSSGQQSMSELAAANGAPPYLVEKVKQLEKEYAAKGKVLTIDDVVKIAKGYGIPDSMINQVMDIYKSGNNNSGNFGNVLNDKQDSGTKDNASYEDVSTVLDNIISKTNTSTATNTTTTTTGNGITSSSTFSTISISELAAAMGVSDKMLEKVKKYEALAAAQGTPITIADLCNIAEALGYPHAMVEKIREADAKAQAEGRILTLSELADVAEEAGVSPEKVARLRQVIKERNLDDGIVTTNGLLPNNSLSTNNTLVNTVPMNNTVPLNSNIQTKDKSTDEGGFNYWIVAGIVAVVIVIVIGLFMCCRSKK</sequence>
<dbReference type="EMBL" id="MCFH01000099">
    <property type="protein sequence ID" value="ORX40363.1"/>
    <property type="molecule type" value="Genomic_DNA"/>
</dbReference>
<dbReference type="STRING" id="1754191.A0A1Y1UQN9"/>
<evidence type="ECO:0000313" key="4">
    <source>
        <dbReference type="EMBL" id="ORX40363.1"/>
    </source>
</evidence>
<keyword evidence="5" id="KW-1185">Reference proteome</keyword>
<evidence type="ECO:0000256" key="3">
    <source>
        <dbReference type="SAM" id="SignalP"/>
    </source>
</evidence>
<feature type="compositionally biased region" description="Low complexity" evidence="1">
    <location>
        <begin position="147"/>
        <end position="257"/>
    </location>
</feature>
<reference evidence="4 5" key="1">
    <citation type="submission" date="2016-08" db="EMBL/GenBank/DDBJ databases">
        <title>Genomes of anaerobic fungi encode conserved fungal cellulosomes for biomass hydrolysis.</title>
        <authorList>
            <consortium name="DOE Joint Genome Institute"/>
            <person name="Haitjema C.H."/>
            <person name="Gilmore S.P."/>
            <person name="Henske J.K."/>
            <person name="Solomon K.V."/>
            <person name="De Groot R."/>
            <person name="Kuo A."/>
            <person name="Mondo S.J."/>
            <person name="Salamov A.A."/>
            <person name="Labutti K."/>
            <person name="Zhao Z."/>
            <person name="Chiniquy J."/>
            <person name="Barry K."/>
            <person name="Brewer H.M."/>
            <person name="Purvine S.O."/>
            <person name="Wright A.T."/>
            <person name="Boxma B."/>
            <person name="Van Alen T."/>
            <person name="Hackstein J.H."/>
            <person name="Baker S.E."/>
            <person name="Grigoriev I.V."/>
            <person name="O'Malley M.A."/>
        </authorList>
    </citation>
    <scope>NUCLEOTIDE SEQUENCE [LARGE SCALE GENOMIC DNA]</scope>
    <source>
        <strain evidence="5">finn</strain>
    </source>
</reference>
<comment type="caution">
    <text evidence="4">The sequence shown here is derived from an EMBL/GenBank/DDBJ whole genome shotgun (WGS) entry which is preliminary data.</text>
</comment>
<feature type="compositionally biased region" description="Low complexity" evidence="1">
    <location>
        <begin position="469"/>
        <end position="480"/>
    </location>
</feature>
<feature type="signal peptide" evidence="3">
    <location>
        <begin position="1"/>
        <end position="19"/>
    </location>
</feature>
<feature type="compositionally biased region" description="Low complexity" evidence="1">
    <location>
        <begin position="446"/>
        <end position="459"/>
    </location>
</feature>
<gene>
    <name evidence="4" type="ORF">BCR36DRAFT_190735</name>
</gene>